<dbReference type="OrthoDB" id="60228at2"/>
<proteinExistence type="predicted"/>
<dbReference type="EMBL" id="BFAG01000011">
    <property type="protein sequence ID" value="GBF06820.1"/>
    <property type="molecule type" value="Genomic_DNA"/>
</dbReference>
<reference evidence="2" key="1">
    <citation type="submission" date="2018-01" db="EMBL/GenBank/DDBJ databases">
        <title>Draft Genome Sequence of the Radioresistant Bacterium Deinococcus aerius TR0125, Isolated from the Higher Atmosphere above Japan.</title>
        <authorList>
            <person name="Satoh K."/>
            <person name="Arai H."/>
            <person name="Sanzen T."/>
            <person name="Kawaguchi Y."/>
            <person name="Hayashi H."/>
            <person name="Yokobori S."/>
            <person name="Yamagishi A."/>
            <person name="Oono Y."/>
            <person name="Narumi I."/>
        </authorList>
    </citation>
    <scope>NUCLEOTIDE SEQUENCE [LARGE SCALE GENOMIC DNA]</scope>
    <source>
        <strain evidence="2">TR0125</strain>
    </source>
</reference>
<comment type="caution">
    <text evidence="1">The sequence shown here is derived from an EMBL/GenBank/DDBJ whole genome shotgun (WGS) entry which is preliminary data.</text>
</comment>
<keyword evidence="2" id="KW-1185">Reference proteome</keyword>
<dbReference type="AlphaFoldDB" id="A0A2I9D8F1"/>
<name>A0A2I9D8F1_9DEIO</name>
<accession>A0A2I9D8F1</accession>
<gene>
    <name evidence="1" type="ORF">DAERI_110002</name>
</gene>
<organism evidence="1 2">
    <name type="scientific">Deinococcus aerius</name>
    <dbReference type="NCBI Taxonomy" id="200253"/>
    <lineage>
        <taxon>Bacteria</taxon>
        <taxon>Thermotogati</taxon>
        <taxon>Deinococcota</taxon>
        <taxon>Deinococci</taxon>
        <taxon>Deinococcales</taxon>
        <taxon>Deinococcaceae</taxon>
        <taxon>Deinococcus</taxon>
    </lineage>
</organism>
<evidence type="ECO:0000313" key="1">
    <source>
        <dbReference type="EMBL" id="GBF06820.1"/>
    </source>
</evidence>
<dbReference type="Proteomes" id="UP000236569">
    <property type="component" value="Unassembled WGS sequence"/>
</dbReference>
<sequence>MGMSPSLERSFARLEQRVKVVPALSRRGVPLPTFDIDVARDRRGEHFLVRLPQDGAPELSVLDVQPGLRQLLLLARTPGRKDKFLCGFDERHLFTAAVPGEGVRDVITAMRALKPAAVRAEEDRLGVRPRHRLRRHNAASLRQGEWFFVPVPEVVVPSERLRRNEPLSRGNGSKAHICAEAARLGGETVYVSRRHRQPLTPAQYEHLIRRNPNARTWNWETRVRNPELYVRGEVRHPDHATLWLPGWHRVLMNTEGEAPGARFVTFLD</sequence>
<evidence type="ECO:0000313" key="2">
    <source>
        <dbReference type="Proteomes" id="UP000236569"/>
    </source>
</evidence>
<protein>
    <submittedName>
        <fullName evidence="1">Uncharacterized protein</fullName>
    </submittedName>
</protein>